<proteinExistence type="inferred from homology"/>
<name>A0A816I275_BRANA</name>
<evidence type="ECO:0000313" key="3">
    <source>
        <dbReference type="EMBL" id="CAF1697040.1"/>
    </source>
</evidence>
<dbReference type="EMBL" id="HG994367">
    <property type="protein sequence ID" value="CAF1697040.1"/>
    <property type="molecule type" value="Genomic_DNA"/>
</dbReference>
<evidence type="ECO:0000256" key="2">
    <source>
        <dbReference type="SAM" id="MobiDB-lite"/>
    </source>
</evidence>
<feature type="region of interest" description="Disordered" evidence="2">
    <location>
        <begin position="1"/>
        <end position="49"/>
    </location>
</feature>
<dbReference type="PANTHER" id="PTHR11743:SF79">
    <property type="match status" value="1"/>
</dbReference>
<gene>
    <name evidence="3" type="ORF">DARMORV10_C03P05720.1</name>
</gene>
<dbReference type="InterPro" id="IPR023614">
    <property type="entry name" value="Porin_dom_sf"/>
</dbReference>
<feature type="compositionally biased region" description="Basic and acidic residues" evidence="2">
    <location>
        <begin position="1"/>
        <end position="10"/>
    </location>
</feature>
<reference evidence="3" key="1">
    <citation type="submission" date="2021-01" db="EMBL/GenBank/DDBJ databases">
        <authorList>
            <consortium name="Genoscope - CEA"/>
            <person name="William W."/>
        </authorList>
    </citation>
    <scope>NUCLEOTIDE SEQUENCE</scope>
</reference>
<protein>
    <submittedName>
        <fullName evidence="3">(rape) hypothetical protein</fullName>
    </submittedName>
</protein>
<dbReference type="Proteomes" id="UP001295469">
    <property type="component" value="Chromosome C03"/>
</dbReference>
<dbReference type="InterPro" id="IPR001925">
    <property type="entry name" value="Porin_Euk"/>
</dbReference>
<comment type="similarity">
    <text evidence="1">Belongs to the eukaryotic mitochondrial porin (TC 1.B.8.1) family.</text>
</comment>
<dbReference type="GO" id="GO:0005741">
    <property type="term" value="C:mitochondrial outer membrane"/>
    <property type="evidence" value="ECO:0007669"/>
    <property type="project" value="InterPro"/>
</dbReference>
<evidence type="ECO:0000256" key="1">
    <source>
        <dbReference type="ARBA" id="ARBA00009624"/>
    </source>
</evidence>
<dbReference type="Pfam" id="PF01459">
    <property type="entry name" value="Porin_3"/>
    <property type="match status" value="1"/>
</dbReference>
<dbReference type="InterPro" id="IPR027246">
    <property type="entry name" value="Porin_Euk/Tom40"/>
</dbReference>
<dbReference type="PANTHER" id="PTHR11743">
    <property type="entry name" value="VOLTAGE-DEPENDENT ANION-SELECTIVE CHANNEL"/>
    <property type="match status" value="1"/>
</dbReference>
<organism evidence="3">
    <name type="scientific">Brassica napus</name>
    <name type="common">Rape</name>
    <dbReference type="NCBI Taxonomy" id="3708"/>
    <lineage>
        <taxon>Eukaryota</taxon>
        <taxon>Viridiplantae</taxon>
        <taxon>Streptophyta</taxon>
        <taxon>Embryophyta</taxon>
        <taxon>Tracheophyta</taxon>
        <taxon>Spermatophyta</taxon>
        <taxon>Magnoliopsida</taxon>
        <taxon>eudicotyledons</taxon>
        <taxon>Gunneridae</taxon>
        <taxon>Pentapetalae</taxon>
        <taxon>rosids</taxon>
        <taxon>malvids</taxon>
        <taxon>Brassicales</taxon>
        <taxon>Brassicaceae</taxon>
        <taxon>Brassiceae</taxon>
        <taxon>Brassica</taxon>
    </lineage>
</organism>
<sequence>MGNENSKEDNPSGVDAAYTTSSSAIPDDSMHSGQRSPSPALSVPQEELSKEAEFHTNVHNLRKMAQELLEKGYNEKGFHVSTMLKCLEKNSKSKDPQDVPYCKWLVGMDSMVTSVASSYCYWDLSTRIDYKNLPLSKKLFGVEKMKFCGVNIMFDNKPKVSGDISFCFDYVKLVAGVGWRDKLESKIELLGFGEHMALKLRASDFDRDIYRPERLDIAAALYESRMKVAAEVSYDVNTSRFFSYCIGGAFQTNDFMASVTYWRDSLIGSCVKKFPQFEMGIEIAKPISSKRCTMTFGVCKSKAEELYKMKINNFGVLNGSIERNLWPKALVSVSSQVDLKNMGKSPRFGLKVLFNPAALAETYDIGEKGWEKS</sequence>
<dbReference type="Gene3D" id="2.40.160.10">
    <property type="entry name" value="Porin"/>
    <property type="match status" value="1"/>
</dbReference>
<dbReference type="GO" id="GO:0008308">
    <property type="term" value="F:voltage-gated monoatomic anion channel activity"/>
    <property type="evidence" value="ECO:0007669"/>
    <property type="project" value="InterPro"/>
</dbReference>
<accession>A0A816I275</accession>
<dbReference type="AlphaFoldDB" id="A0A816I275"/>